<keyword evidence="3" id="KW-1185">Reference proteome</keyword>
<keyword evidence="1" id="KW-0472">Membrane</keyword>
<sequence length="131" mass="13937">MRFLYATIGVLGGVLSIAATYLFLLFAMFMGGGGPNLQSVILYVIGAFLLASLINLVAGFLDPRRPLTPRLLLASASIWVLAGAFLGVFSYFASTSTVSVVETLKFVAVLLVPALLPLAAWAFARWKLPVA</sequence>
<evidence type="ECO:0000313" key="2">
    <source>
        <dbReference type="EMBL" id="MTD95984.1"/>
    </source>
</evidence>
<protein>
    <submittedName>
        <fullName evidence="2">Uncharacterized protein</fullName>
    </submittedName>
</protein>
<dbReference type="EMBL" id="WMBQ01000002">
    <property type="protein sequence ID" value="MTD95984.1"/>
    <property type="molecule type" value="Genomic_DNA"/>
</dbReference>
<reference evidence="2 3" key="1">
    <citation type="submission" date="2019-11" db="EMBL/GenBank/DDBJ databases">
        <title>Identification of a novel strain.</title>
        <authorList>
            <person name="Xu Q."/>
            <person name="Wang G."/>
        </authorList>
    </citation>
    <scope>NUCLEOTIDE SEQUENCE [LARGE SCALE GENOMIC DNA]</scope>
    <source>
        <strain evidence="3">xq</strain>
    </source>
</reference>
<feature type="transmembrane region" description="Helical" evidence="1">
    <location>
        <begin position="106"/>
        <end position="124"/>
    </location>
</feature>
<organism evidence="2 3">
    <name type="scientific">Hyphomicrobium album</name>
    <dbReference type="NCBI Taxonomy" id="2665159"/>
    <lineage>
        <taxon>Bacteria</taxon>
        <taxon>Pseudomonadati</taxon>
        <taxon>Pseudomonadota</taxon>
        <taxon>Alphaproteobacteria</taxon>
        <taxon>Hyphomicrobiales</taxon>
        <taxon>Hyphomicrobiaceae</taxon>
        <taxon>Hyphomicrobium</taxon>
    </lineage>
</organism>
<comment type="caution">
    <text evidence="2">The sequence shown here is derived from an EMBL/GenBank/DDBJ whole genome shotgun (WGS) entry which is preliminary data.</text>
</comment>
<feature type="transmembrane region" description="Helical" evidence="1">
    <location>
        <begin position="7"/>
        <end position="29"/>
    </location>
</feature>
<gene>
    <name evidence="2" type="ORF">GIW81_16720</name>
</gene>
<dbReference type="RefSeq" id="WP_154740463.1">
    <property type="nucleotide sequence ID" value="NZ_WMBQ01000002.1"/>
</dbReference>
<proteinExistence type="predicted"/>
<dbReference type="AlphaFoldDB" id="A0A6I3KLF6"/>
<keyword evidence="1" id="KW-1133">Transmembrane helix</keyword>
<name>A0A6I3KLF6_9HYPH</name>
<keyword evidence="1" id="KW-0812">Transmembrane</keyword>
<dbReference type="Proteomes" id="UP000440694">
    <property type="component" value="Unassembled WGS sequence"/>
</dbReference>
<feature type="transmembrane region" description="Helical" evidence="1">
    <location>
        <begin position="73"/>
        <end position="94"/>
    </location>
</feature>
<evidence type="ECO:0000256" key="1">
    <source>
        <dbReference type="SAM" id="Phobius"/>
    </source>
</evidence>
<accession>A0A6I3KLF6</accession>
<evidence type="ECO:0000313" key="3">
    <source>
        <dbReference type="Proteomes" id="UP000440694"/>
    </source>
</evidence>
<feature type="transmembrane region" description="Helical" evidence="1">
    <location>
        <begin position="41"/>
        <end position="61"/>
    </location>
</feature>